<dbReference type="InterPro" id="IPR052921">
    <property type="entry name" value="GPCR1_Superfamily_Member"/>
</dbReference>
<reference evidence="7" key="1">
    <citation type="submission" date="2020-07" db="EMBL/GenBank/DDBJ databases">
        <title>A long reads based de novo assembly of the rainbow trout Arlee double haploid line genome.</title>
        <authorList>
            <person name="Gao G."/>
            <person name="Palti Y."/>
        </authorList>
    </citation>
    <scope>NUCLEOTIDE SEQUENCE [LARGE SCALE GENOMIC DNA]</scope>
</reference>
<reference evidence="7" key="2">
    <citation type="submission" date="2025-08" db="UniProtKB">
        <authorList>
            <consortium name="Ensembl"/>
        </authorList>
    </citation>
    <scope>IDENTIFICATION</scope>
</reference>
<dbReference type="PANTHER" id="PTHR26451:SF866">
    <property type="entry name" value="ODORANT RECEPTOR-RELATED"/>
    <property type="match status" value="1"/>
</dbReference>
<proteinExistence type="predicted"/>
<evidence type="ECO:0000313" key="8">
    <source>
        <dbReference type="Proteomes" id="UP000694395"/>
    </source>
</evidence>
<feature type="transmembrane region" description="Helical" evidence="5">
    <location>
        <begin position="80"/>
        <end position="104"/>
    </location>
</feature>
<feature type="domain" description="G-protein coupled receptors family 1 profile" evidence="6">
    <location>
        <begin position="60"/>
        <end position="308"/>
    </location>
</feature>
<keyword evidence="4 5" id="KW-0472">Membrane</keyword>
<name>A0A8C7NJ28_ONCMY</name>
<dbReference type="SUPFAM" id="SSF81321">
    <property type="entry name" value="Family A G protein-coupled receptor-like"/>
    <property type="match status" value="1"/>
</dbReference>
<dbReference type="FunFam" id="1.20.1070.10:FF:000096">
    <property type="entry name" value="Odorant receptor 131-2"/>
    <property type="match status" value="1"/>
</dbReference>
<dbReference type="PRINTS" id="PR00237">
    <property type="entry name" value="GPCRRHODOPSN"/>
</dbReference>
<keyword evidence="3 5" id="KW-1133">Transmembrane helix</keyword>
<protein>
    <recommendedName>
        <fullName evidence="6">G-protein coupled receptors family 1 profile domain-containing protein</fullName>
    </recommendedName>
</protein>
<reference evidence="7" key="3">
    <citation type="submission" date="2025-09" db="UniProtKB">
        <authorList>
            <consortium name="Ensembl"/>
        </authorList>
    </citation>
    <scope>IDENTIFICATION</scope>
</reference>
<evidence type="ECO:0000256" key="3">
    <source>
        <dbReference type="ARBA" id="ARBA00022989"/>
    </source>
</evidence>
<dbReference type="GO" id="GO:0004984">
    <property type="term" value="F:olfactory receptor activity"/>
    <property type="evidence" value="ECO:0007669"/>
    <property type="project" value="TreeGrafter"/>
</dbReference>
<comment type="subcellular location">
    <subcellularLocation>
        <location evidence="1">Membrane</location>
    </subcellularLocation>
</comment>
<accession>A0A8C7NJ28</accession>
<dbReference type="GO" id="GO:0004930">
    <property type="term" value="F:G protein-coupled receptor activity"/>
    <property type="evidence" value="ECO:0007669"/>
    <property type="project" value="InterPro"/>
</dbReference>
<sequence length="333" mass="38179">MMCVDYILSVCLDLIYFVSYQEYGYIYTMYNTTGATFQRLYGVPVKAVLYMTPCLLFLYVNGVMLFTLMSKPVFQETTRYILFGHLLFSDSLHLTMSMVMYMLAVIRLKMISYVCMVMSCSAGIIATISPFNLAVMSLERYVAICFPLRHAQIATCRRTHVAIAVMWVLGSLNSLIEVFVFVTIESTPFTMQIFCSRYNLYTQQIYIELNIAFTTLNFVTVGVIIIYTYIAILVTARSVSSDKTLASKAHKTVLLHLIQLGLCLSSTLFNTINTLIHWHMDPVVVMHIQYVLFVGLIIFPRCLSPLIYGLRDPTFKHVFKYYFAFGFRNSVKP</sequence>
<evidence type="ECO:0000256" key="5">
    <source>
        <dbReference type="SAM" id="Phobius"/>
    </source>
</evidence>
<dbReference type="InterPro" id="IPR000276">
    <property type="entry name" value="GPCR_Rhodpsn"/>
</dbReference>
<evidence type="ECO:0000313" key="7">
    <source>
        <dbReference type="Ensembl" id="ENSOMYP00000008394.2"/>
    </source>
</evidence>
<evidence type="ECO:0000256" key="4">
    <source>
        <dbReference type="ARBA" id="ARBA00023136"/>
    </source>
</evidence>
<evidence type="ECO:0000259" key="6">
    <source>
        <dbReference type="PROSITE" id="PS50262"/>
    </source>
</evidence>
<dbReference type="PANTHER" id="PTHR26451">
    <property type="entry name" value="G_PROTEIN_RECEP_F1_2 DOMAIN-CONTAINING PROTEIN"/>
    <property type="match status" value="1"/>
</dbReference>
<organism evidence="7 8">
    <name type="scientific">Oncorhynchus mykiss</name>
    <name type="common">Rainbow trout</name>
    <name type="synonym">Salmo gairdneri</name>
    <dbReference type="NCBI Taxonomy" id="8022"/>
    <lineage>
        <taxon>Eukaryota</taxon>
        <taxon>Metazoa</taxon>
        <taxon>Chordata</taxon>
        <taxon>Craniata</taxon>
        <taxon>Vertebrata</taxon>
        <taxon>Euteleostomi</taxon>
        <taxon>Actinopterygii</taxon>
        <taxon>Neopterygii</taxon>
        <taxon>Teleostei</taxon>
        <taxon>Protacanthopterygii</taxon>
        <taxon>Salmoniformes</taxon>
        <taxon>Salmonidae</taxon>
        <taxon>Salmoninae</taxon>
        <taxon>Oncorhynchus</taxon>
    </lineage>
</organism>
<feature type="transmembrane region" description="Helical" evidence="5">
    <location>
        <begin position="288"/>
        <end position="310"/>
    </location>
</feature>
<dbReference type="AlphaFoldDB" id="A0A8C7NJ28"/>
<dbReference type="Proteomes" id="UP000694395">
    <property type="component" value="Chromosome 12"/>
</dbReference>
<keyword evidence="8" id="KW-1185">Reference proteome</keyword>
<feature type="transmembrane region" description="Helical" evidence="5">
    <location>
        <begin position="253"/>
        <end position="276"/>
    </location>
</feature>
<evidence type="ECO:0000256" key="2">
    <source>
        <dbReference type="ARBA" id="ARBA00022692"/>
    </source>
</evidence>
<keyword evidence="2 5" id="KW-0812">Transmembrane</keyword>
<dbReference type="PROSITE" id="PS50262">
    <property type="entry name" value="G_PROTEIN_RECEP_F1_2"/>
    <property type="match status" value="1"/>
</dbReference>
<dbReference type="Pfam" id="PF00001">
    <property type="entry name" value="7tm_1"/>
    <property type="match status" value="1"/>
</dbReference>
<feature type="transmembrane region" description="Helical" evidence="5">
    <location>
        <begin position="204"/>
        <end position="232"/>
    </location>
</feature>
<dbReference type="Gene3D" id="1.20.1070.10">
    <property type="entry name" value="Rhodopsin 7-helix transmembrane proteins"/>
    <property type="match status" value="1"/>
</dbReference>
<feature type="transmembrane region" description="Helical" evidence="5">
    <location>
        <begin position="159"/>
        <end position="184"/>
    </location>
</feature>
<feature type="transmembrane region" description="Helical" evidence="5">
    <location>
        <begin position="110"/>
        <end position="138"/>
    </location>
</feature>
<dbReference type="InterPro" id="IPR017452">
    <property type="entry name" value="GPCR_Rhodpsn_7TM"/>
</dbReference>
<evidence type="ECO:0000256" key="1">
    <source>
        <dbReference type="ARBA" id="ARBA00004370"/>
    </source>
</evidence>
<dbReference type="GeneTree" id="ENSGT00940000163093"/>
<dbReference type="CDD" id="cd00637">
    <property type="entry name" value="7tm_classA_rhodopsin-like"/>
    <property type="match status" value="1"/>
</dbReference>
<feature type="transmembrane region" description="Helical" evidence="5">
    <location>
        <begin position="47"/>
        <end position="68"/>
    </location>
</feature>
<dbReference type="GO" id="GO:0016020">
    <property type="term" value="C:membrane"/>
    <property type="evidence" value="ECO:0007669"/>
    <property type="project" value="UniProtKB-SubCell"/>
</dbReference>
<dbReference type="Ensembl" id="ENSOMYT00000009303.2">
    <property type="protein sequence ID" value="ENSOMYP00000008394.2"/>
    <property type="gene ID" value="ENSOMYG00000004260.2"/>
</dbReference>
<dbReference type="GO" id="GO:0005549">
    <property type="term" value="F:odorant binding"/>
    <property type="evidence" value="ECO:0007669"/>
    <property type="project" value="TreeGrafter"/>
</dbReference>